<dbReference type="EMBL" id="SPSF01000041">
    <property type="protein sequence ID" value="MPQ63717.1"/>
    <property type="molecule type" value="Genomic_DNA"/>
</dbReference>
<dbReference type="Proteomes" id="UP000342249">
    <property type="component" value="Unassembled WGS sequence"/>
</dbReference>
<reference evidence="2 3" key="1">
    <citation type="journal article" date="2019" name="Lett. Appl. Microbiol.">
        <title>A case of 'blown pack' spoilage of vacuum-packaged pork likely associated with Clostridium estertheticum in Canada.</title>
        <authorList>
            <person name="Zhang P."/>
            <person name="Ward P."/>
            <person name="McMullen L.M."/>
            <person name="Yang X."/>
        </authorList>
    </citation>
    <scope>NUCLEOTIDE SEQUENCE [LARGE SCALE GENOMIC DNA]</scope>
    <source>
        <strain evidence="2 3">MA19</strain>
    </source>
</reference>
<comment type="caution">
    <text evidence="2">The sequence shown here is derived from an EMBL/GenBank/DDBJ whole genome shotgun (WGS) entry which is preliminary data.</text>
</comment>
<accession>A0A5N7IRW3</accession>
<dbReference type="Gene3D" id="3.20.20.370">
    <property type="entry name" value="Glycoside hydrolase/deacetylase"/>
    <property type="match status" value="1"/>
</dbReference>
<dbReference type="PANTHER" id="PTHR10587:SF128">
    <property type="entry name" value="POLYSACCHARIDE DEACETYLASE PDAB-RELATED"/>
    <property type="match status" value="1"/>
</dbReference>
<dbReference type="AlphaFoldDB" id="A0A5N7IRW3"/>
<protein>
    <submittedName>
        <fullName evidence="2">Polysaccharide deacetylase family sporulation protein PdaB</fullName>
    </submittedName>
</protein>
<dbReference type="RefSeq" id="WP_152753142.1">
    <property type="nucleotide sequence ID" value="NZ_SPSE01000042.1"/>
</dbReference>
<organism evidence="2 3">
    <name type="scientific">Clostridium estertheticum</name>
    <dbReference type="NCBI Taxonomy" id="238834"/>
    <lineage>
        <taxon>Bacteria</taxon>
        <taxon>Bacillati</taxon>
        <taxon>Bacillota</taxon>
        <taxon>Clostridia</taxon>
        <taxon>Eubacteriales</taxon>
        <taxon>Clostridiaceae</taxon>
        <taxon>Clostridium</taxon>
    </lineage>
</organism>
<evidence type="ECO:0000313" key="2">
    <source>
        <dbReference type="EMBL" id="MPQ63717.1"/>
    </source>
</evidence>
<feature type="domain" description="NodB homology" evidence="1">
    <location>
        <begin position="50"/>
        <end position="227"/>
    </location>
</feature>
<dbReference type="GO" id="GO:0016810">
    <property type="term" value="F:hydrolase activity, acting on carbon-nitrogen (but not peptide) bonds"/>
    <property type="evidence" value="ECO:0007669"/>
    <property type="project" value="InterPro"/>
</dbReference>
<evidence type="ECO:0000313" key="3">
    <source>
        <dbReference type="Proteomes" id="UP000342249"/>
    </source>
</evidence>
<dbReference type="GO" id="GO:0016020">
    <property type="term" value="C:membrane"/>
    <property type="evidence" value="ECO:0007669"/>
    <property type="project" value="TreeGrafter"/>
</dbReference>
<dbReference type="Pfam" id="PF01522">
    <property type="entry name" value="Polysacc_deac_1"/>
    <property type="match status" value="1"/>
</dbReference>
<name>A0A5N7IRW3_9CLOT</name>
<dbReference type="InterPro" id="IPR050248">
    <property type="entry name" value="Polysacc_deacetylase_ArnD"/>
</dbReference>
<dbReference type="GO" id="GO:0005975">
    <property type="term" value="P:carbohydrate metabolic process"/>
    <property type="evidence" value="ECO:0007669"/>
    <property type="project" value="InterPro"/>
</dbReference>
<dbReference type="PANTHER" id="PTHR10587">
    <property type="entry name" value="GLYCOSYL TRANSFERASE-RELATED"/>
    <property type="match status" value="1"/>
</dbReference>
<evidence type="ECO:0000259" key="1">
    <source>
        <dbReference type="PROSITE" id="PS51677"/>
    </source>
</evidence>
<dbReference type="SUPFAM" id="SSF88713">
    <property type="entry name" value="Glycoside hydrolase/deacetylase"/>
    <property type="match status" value="1"/>
</dbReference>
<dbReference type="PROSITE" id="PS51677">
    <property type="entry name" value="NODB"/>
    <property type="match status" value="1"/>
</dbReference>
<dbReference type="CDD" id="cd10917">
    <property type="entry name" value="CE4_NodB_like_6s_7s"/>
    <property type="match status" value="1"/>
</dbReference>
<dbReference type="InterPro" id="IPR002509">
    <property type="entry name" value="NODB_dom"/>
</dbReference>
<dbReference type="NCBIfam" id="TIGR02764">
    <property type="entry name" value="spore_ybaN_pdaB"/>
    <property type="match status" value="1"/>
</dbReference>
<dbReference type="InterPro" id="IPR011330">
    <property type="entry name" value="Glyco_hydro/deAcase_b/a-brl"/>
</dbReference>
<sequence>MSYIKKKLIIFCMIFIGVSTVIGIYNFKIKGAFVGLQRKLPIYNVDTKDKKIAISFDASWGDDKTDEILKILDKYNAKATFFVVGAWVDQYPDKLKIMYEKGHEIGNHSNKHPMMTKISKEEMIKEIDTTDAKIMDITGKGTTLFRCPSGEYNNLVVETVEATNHYCIQWDVDSIDWKEQGAEIEYNRIIKNAKPGSILLFHTNAKYTPQNLSEILQYLKNKGYTFVKVSDLIYKKNYYIDAAGKQIQK</sequence>
<gene>
    <name evidence="2" type="primary">pdaB</name>
    <name evidence="2" type="ORF">E4V82_16600</name>
</gene>
<dbReference type="InterPro" id="IPR014132">
    <property type="entry name" value="PdaB-like"/>
</dbReference>
<proteinExistence type="predicted"/>